<proteinExistence type="predicted"/>
<name>A0ABS1SWU8_9GAMM</name>
<organism evidence="2 3">
    <name type="scientific">Shewanella schlegeliana</name>
    <dbReference type="NCBI Taxonomy" id="190308"/>
    <lineage>
        <taxon>Bacteria</taxon>
        <taxon>Pseudomonadati</taxon>
        <taxon>Pseudomonadota</taxon>
        <taxon>Gammaproteobacteria</taxon>
        <taxon>Alteromonadales</taxon>
        <taxon>Shewanellaceae</taxon>
        <taxon>Shewanella</taxon>
    </lineage>
</organism>
<evidence type="ECO:0000313" key="2">
    <source>
        <dbReference type="EMBL" id="MBL4913018.1"/>
    </source>
</evidence>
<sequence length="111" mass="11741">MLPKKISALLIAFLCSILGFNLHATTLRDPTRPGHLSGNTTSVKALTNTSMVLNSIVQKGSSAYAVINNQIFPLGGKVKGVKIVHIGKDTVSLADGRKLTLFPAVTDLKGQ</sequence>
<feature type="signal peptide" evidence="1">
    <location>
        <begin position="1"/>
        <end position="24"/>
    </location>
</feature>
<evidence type="ECO:0000256" key="1">
    <source>
        <dbReference type="SAM" id="SignalP"/>
    </source>
</evidence>
<accession>A0ABS1SWU8</accession>
<dbReference type="Proteomes" id="UP000604898">
    <property type="component" value="Unassembled WGS sequence"/>
</dbReference>
<evidence type="ECO:0000313" key="3">
    <source>
        <dbReference type="Proteomes" id="UP000604898"/>
    </source>
</evidence>
<dbReference type="EMBL" id="JAESVD010000003">
    <property type="protein sequence ID" value="MBL4913018.1"/>
    <property type="molecule type" value="Genomic_DNA"/>
</dbReference>
<comment type="caution">
    <text evidence="2">The sequence shown here is derived from an EMBL/GenBank/DDBJ whole genome shotgun (WGS) entry which is preliminary data.</text>
</comment>
<protein>
    <submittedName>
        <fullName evidence="2">MSHA biogenesis protein MshK</fullName>
    </submittedName>
</protein>
<gene>
    <name evidence="2" type="ORF">JMA39_07670</name>
</gene>
<keyword evidence="1" id="KW-0732">Signal</keyword>
<reference evidence="2 3" key="1">
    <citation type="submission" date="2021-01" db="EMBL/GenBank/DDBJ databases">
        <title>Genome sequence of Shewanella schlegeliana JCM 11561.</title>
        <authorList>
            <person name="Zhang H."/>
            <person name="Li C."/>
        </authorList>
    </citation>
    <scope>NUCLEOTIDE SEQUENCE [LARGE SCALE GENOMIC DNA]</scope>
    <source>
        <strain evidence="2 3">JCM 11561</strain>
    </source>
</reference>
<feature type="chain" id="PRO_5047370345" evidence="1">
    <location>
        <begin position="25"/>
        <end position="111"/>
    </location>
</feature>
<keyword evidence="3" id="KW-1185">Reference proteome</keyword>